<name>A0AAD1VYE6_PELCU</name>
<dbReference type="Proteomes" id="UP001295444">
    <property type="component" value="Chromosome 03"/>
</dbReference>
<reference evidence="2" key="1">
    <citation type="submission" date="2022-03" db="EMBL/GenBank/DDBJ databases">
        <authorList>
            <person name="Alioto T."/>
            <person name="Alioto T."/>
            <person name="Gomez Garrido J."/>
        </authorList>
    </citation>
    <scope>NUCLEOTIDE SEQUENCE</scope>
</reference>
<dbReference type="AlphaFoldDB" id="A0AAD1VYE6"/>
<protein>
    <submittedName>
        <fullName evidence="2">Uncharacterized protein</fullName>
    </submittedName>
</protein>
<evidence type="ECO:0000256" key="1">
    <source>
        <dbReference type="SAM" id="MobiDB-lite"/>
    </source>
</evidence>
<keyword evidence="3" id="KW-1185">Reference proteome</keyword>
<feature type="compositionally biased region" description="Low complexity" evidence="1">
    <location>
        <begin position="9"/>
        <end position="21"/>
    </location>
</feature>
<organism evidence="2 3">
    <name type="scientific">Pelobates cultripes</name>
    <name type="common">Western spadefoot toad</name>
    <dbReference type="NCBI Taxonomy" id="61616"/>
    <lineage>
        <taxon>Eukaryota</taxon>
        <taxon>Metazoa</taxon>
        <taxon>Chordata</taxon>
        <taxon>Craniata</taxon>
        <taxon>Vertebrata</taxon>
        <taxon>Euteleostomi</taxon>
        <taxon>Amphibia</taxon>
        <taxon>Batrachia</taxon>
        <taxon>Anura</taxon>
        <taxon>Pelobatoidea</taxon>
        <taxon>Pelobatidae</taxon>
        <taxon>Pelobates</taxon>
    </lineage>
</organism>
<evidence type="ECO:0000313" key="2">
    <source>
        <dbReference type="EMBL" id="CAH2274659.1"/>
    </source>
</evidence>
<accession>A0AAD1VYE6</accession>
<dbReference type="EMBL" id="OW240914">
    <property type="protein sequence ID" value="CAH2274659.1"/>
    <property type="molecule type" value="Genomic_DNA"/>
</dbReference>
<gene>
    <name evidence="2" type="ORF">PECUL_23A024963</name>
</gene>
<sequence>MLVPGDSSVAPPVTPVDTTGTPCGGTGVETDWPSAIFVGLRAYHSAHSWLSTEFGSEGGTAVLHSHEFKKPLALLTKPPPLPATPDKQEYSHRNFKMAESPLPPYHTLT</sequence>
<evidence type="ECO:0000313" key="3">
    <source>
        <dbReference type="Proteomes" id="UP001295444"/>
    </source>
</evidence>
<proteinExistence type="predicted"/>
<feature type="region of interest" description="Disordered" evidence="1">
    <location>
        <begin position="1"/>
        <end position="27"/>
    </location>
</feature>